<dbReference type="Gene3D" id="3.90.1200.10">
    <property type="match status" value="1"/>
</dbReference>
<evidence type="ECO:0000256" key="2">
    <source>
        <dbReference type="ARBA" id="ARBA00022840"/>
    </source>
</evidence>
<dbReference type="GO" id="GO:0005524">
    <property type="term" value="F:ATP binding"/>
    <property type="evidence" value="ECO:0007669"/>
    <property type="project" value="UniProtKB-KW"/>
</dbReference>
<organism evidence="4 5">
    <name type="scientific">Parathalassolituus penaei</name>
    <dbReference type="NCBI Taxonomy" id="2997323"/>
    <lineage>
        <taxon>Bacteria</taxon>
        <taxon>Pseudomonadati</taxon>
        <taxon>Pseudomonadota</taxon>
        <taxon>Gammaproteobacteria</taxon>
        <taxon>Oceanospirillales</taxon>
        <taxon>Oceanospirillaceae</taxon>
        <taxon>Parathalassolituus</taxon>
    </lineage>
</organism>
<dbReference type="PANTHER" id="PTHR33540:SF1">
    <property type="entry name" value="N-ACETYLMURAMATE_N-ACETYLGLUCOSAMINE KINASE"/>
    <property type="match status" value="1"/>
</dbReference>
<dbReference type="Pfam" id="PF01636">
    <property type="entry name" value="APH"/>
    <property type="match status" value="1"/>
</dbReference>
<keyword evidence="1" id="KW-0547">Nucleotide-binding</keyword>
<gene>
    <name evidence="4" type="ORF">OUO13_01235</name>
</gene>
<evidence type="ECO:0000256" key="1">
    <source>
        <dbReference type="ARBA" id="ARBA00022741"/>
    </source>
</evidence>
<keyword evidence="2" id="KW-0067">ATP-binding</keyword>
<name>A0A9X3EAU3_9GAMM</name>
<evidence type="ECO:0000313" key="4">
    <source>
        <dbReference type="EMBL" id="MCY0963810.1"/>
    </source>
</evidence>
<dbReference type="RefSeq" id="WP_283172030.1">
    <property type="nucleotide sequence ID" value="NZ_JAPNOA010000006.1"/>
</dbReference>
<reference evidence="4" key="1">
    <citation type="submission" date="2022-11" db="EMBL/GenBank/DDBJ databases">
        <title>Parathalassolutuus dongxingensis gen. nov., sp. nov., a novel member of family Oceanospirillaceae isolated from a coastal shrimp pond in Guangxi, China.</title>
        <authorList>
            <person name="Chen H."/>
        </authorList>
    </citation>
    <scope>NUCLEOTIDE SEQUENCE</scope>
    <source>
        <strain evidence="4">G-43</strain>
    </source>
</reference>
<dbReference type="InterPro" id="IPR002575">
    <property type="entry name" value="Aminoglycoside_PTrfase"/>
</dbReference>
<dbReference type="PANTHER" id="PTHR33540">
    <property type="entry name" value="TRNA THREONYLCARBAMOYLADENOSINE BIOSYNTHESIS PROTEIN TSAE"/>
    <property type="match status" value="1"/>
</dbReference>
<proteinExistence type="predicted"/>
<dbReference type="Gene3D" id="3.30.200.20">
    <property type="entry name" value="Phosphorylase Kinase, domain 1"/>
    <property type="match status" value="1"/>
</dbReference>
<evidence type="ECO:0000259" key="3">
    <source>
        <dbReference type="Pfam" id="PF01636"/>
    </source>
</evidence>
<evidence type="ECO:0000313" key="5">
    <source>
        <dbReference type="Proteomes" id="UP001150830"/>
    </source>
</evidence>
<accession>A0A9X3EAU3</accession>
<dbReference type="InterPro" id="IPR011009">
    <property type="entry name" value="Kinase-like_dom_sf"/>
</dbReference>
<dbReference type="SUPFAM" id="SSF56112">
    <property type="entry name" value="Protein kinase-like (PK-like)"/>
    <property type="match status" value="1"/>
</dbReference>
<dbReference type="EMBL" id="JAPNOA010000006">
    <property type="protein sequence ID" value="MCY0963810.1"/>
    <property type="molecule type" value="Genomic_DNA"/>
</dbReference>
<sequence>MDQRLDDLSRWASAEIKRFADAEISANVETVSGDASFRRYFRMTFRDRSWILVDAPPAHEDCGRFIRIATAWHKAGVRVPGVIAVDTERGFMLLEDFGNQLLWGRLHREGIRLDEISGLYQVAIDQLLHLQSVKPDALPPYDATLLYNEMALFRDWLCQKQLAMELTDAELELLESVFQTLIANILAQPVVTVHRDYHSRNLMVLSDNELGIIDFQDAVAGAPTYDLMSLLRDSYVRWPTEVVDELMAYYWQKARQQGVYLGGWEQLVQDADWMGLQRQIKVAGIFARLNLRDGKAAYLADIPNTVRYLRDAAGRYEEFAPFCQWLDKRFLPALAQLSEQP</sequence>
<comment type="caution">
    <text evidence="4">The sequence shown here is derived from an EMBL/GenBank/DDBJ whole genome shotgun (WGS) entry which is preliminary data.</text>
</comment>
<keyword evidence="5" id="KW-1185">Reference proteome</keyword>
<dbReference type="AlphaFoldDB" id="A0A9X3EAU3"/>
<dbReference type="Proteomes" id="UP001150830">
    <property type="component" value="Unassembled WGS sequence"/>
</dbReference>
<feature type="domain" description="Aminoglycoside phosphotransferase" evidence="3">
    <location>
        <begin position="28"/>
        <end position="250"/>
    </location>
</feature>
<protein>
    <submittedName>
        <fullName evidence="4">Phosphotransferase</fullName>
    </submittedName>
</protein>